<gene>
    <name evidence="15" type="primary">ulaA_3</name>
    <name evidence="15" type="ORF">NCTC13307_03393</name>
</gene>
<feature type="transmembrane region" description="Helical" evidence="14">
    <location>
        <begin position="72"/>
        <end position="92"/>
    </location>
</feature>
<keyword evidence="4" id="KW-1003">Cell membrane</keyword>
<dbReference type="PANTHER" id="PTHR33843:SF4">
    <property type="entry name" value="ASCORBATE-SPECIFIC PTS SYSTEM EIIC COMPONENT"/>
    <property type="match status" value="1"/>
</dbReference>
<dbReference type="PANTHER" id="PTHR33843">
    <property type="entry name" value="ASCORBATE-SPECIFIC PTS SYSTEM EIIC COMPONENT"/>
    <property type="match status" value="1"/>
</dbReference>
<keyword evidence="3" id="KW-0813">Transport</keyword>
<keyword evidence="8 14" id="KW-1133">Transmembrane helix</keyword>
<dbReference type="EMBL" id="UFWD01000001">
    <property type="protein sequence ID" value="SUY26024.1"/>
    <property type="molecule type" value="Genomic_DNA"/>
</dbReference>
<evidence type="ECO:0000256" key="9">
    <source>
        <dbReference type="ARBA" id="ARBA00023136"/>
    </source>
</evidence>
<reference evidence="15" key="1">
    <citation type="submission" date="2018-06" db="EMBL/GenBank/DDBJ databases">
        <authorList>
            <consortium name="Pathogen Informatics"/>
            <person name="Doyle S."/>
        </authorList>
    </citation>
    <scope>NUCLEOTIDE SEQUENCE</scope>
    <source>
        <strain evidence="15">NCTC13307</strain>
    </source>
</reference>
<evidence type="ECO:0000256" key="7">
    <source>
        <dbReference type="ARBA" id="ARBA00022692"/>
    </source>
</evidence>
<comment type="similarity">
    <text evidence="11">Belongs to the UlaA family.</text>
</comment>
<evidence type="ECO:0000256" key="1">
    <source>
        <dbReference type="ARBA" id="ARBA00004651"/>
    </source>
</evidence>
<evidence type="ECO:0000256" key="6">
    <source>
        <dbReference type="ARBA" id="ARBA00022683"/>
    </source>
</evidence>
<evidence type="ECO:0000256" key="2">
    <source>
        <dbReference type="ARBA" id="ARBA00011738"/>
    </source>
</evidence>
<accession>A0A381IF09</accession>
<proteinExistence type="inferred from homology"/>
<dbReference type="Pfam" id="PF03611">
    <property type="entry name" value="EIIC-GAT"/>
    <property type="match status" value="1"/>
</dbReference>
<comment type="subcellular location">
    <subcellularLocation>
        <location evidence="1">Cell membrane</location>
        <topology evidence="1">Multi-pass membrane protein</topology>
    </subcellularLocation>
</comment>
<evidence type="ECO:0000256" key="3">
    <source>
        <dbReference type="ARBA" id="ARBA00022448"/>
    </source>
</evidence>
<keyword evidence="7 14" id="KW-0812">Transmembrane</keyword>
<dbReference type="InterPro" id="IPR004703">
    <property type="entry name" value="PTS_sugar-sp_permease"/>
</dbReference>
<keyword evidence="5" id="KW-0762">Sugar transport</keyword>
<evidence type="ECO:0000256" key="11">
    <source>
        <dbReference type="ARBA" id="ARBA00038218"/>
    </source>
</evidence>
<dbReference type="AlphaFoldDB" id="A0A381IF09"/>
<evidence type="ECO:0000256" key="5">
    <source>
        <dbReference type="ARBA" id="ARBA00022597"/>
    </source>
</evidence>
<keyword evidence="9 14" id="KW-0472">Membrane</keyword>
<dbReference type="GO" id="GO:0005886">
    <property type="term" value="C:plasma membrane"/>
    <property type="evidence" value="ECO:0007669"/>
    <property type="project" value="UniProtKB-SubCell"/>
</dbReference>
<organism evidence="15">
    <name type="scientific">Clostridioides difficile</name>
    <name type="common">Peptoclostridium difficile</name>
    <dbReference type="NCBI Taxonomy" id="1496"/>
    <lineage>
        <taxon>Bacteria</taxon>
        <taxon>Bacillati</taxon>
        <taxon>Bacillota</taxon>
        <taxon>Clostridia</taxon>
        <taxon>Peptostreptococcales</taxon>
        <taxon>Peptostreptococcaceae</taxon>
        <taxon>Clostridioides</taxon>
    </lineage>
</organism>
<sequence>MLIGLIAAFGLVLQKKKASDVIKGSLLAAFGIIIMETGTGMLVSSIAPINGAFQSISGGAVTKGLSDVTFTASYGGIIGLAMFAGLAIHLMIARFTPIKTIFLTGHMLYWFHSYL</sequence>
<comment type="function">
    <text evidence="10">The phosphoenolpyruvate-dependent sugar phosphotransferase system (sugar PTS), a major carbohydrate active transport system, catalyzes the phosphorylation of incoming sugar substrates concomitantly with their translocation across the cell membrane. The enzyme II UlaABC PTS system is involved in ascorbate transport.</text>
</comment>
<protein>
    <recommendedName>
        <fullName evidence="12">Ascorbate-specific PTS system EIIC component</fullName>
    </recommendedName>
    <alternativeName>
        <fullName evidence="13">Ascorbate-specific permease IIC component UlaA</fullName>
    </alternativeName>
</protein>
<name>A0A381IF09_CLODI</name>
<comment type="subunit">
    <text evidence="2">Homodimer.</text>
</comment>
<evidence type="ECO:0000313" key="15">
    <source>
        <dbReference type="EMBL" id="SUY26024.1"/>
    </source>
</evidence>
<evidence type="ECO:0000256" key="10">
    <source>
        <dbReference type="ARBA" id="ARBA00037387"/>
    </source>
</evidence>
<evidence type="ECO:0000256" key="14">
    <source>
        <dbReference type="SAM" id="Phobius"/>
    </source>
</evidence>
<dbReference type="InterPro" id="IPR051562">
    <property type="entry name" value="Ascorbate-PTS_EIIC"/>
</dbReference>
<keyword evidence="6" id="KW-0598">Phosphotransferase system</keyword>
<evidence type="ECO:0000256" key="13">
    <source>
        <dbReference type="ARBA" id="ARBA00042859"/>
    </source>
</evidence>
<evidence type="ECO:0000256" key="4">
    <source>
        <dbReference type="ARBA" id="ARBA00022475"/>
    </source>
</evidence>
<evidence type="ECO:0000256" key="12">
    <source>
        <dbReference type="ARBA" id="ARBA00039702"/>
    </source>
</evidence>
<evidence type="ECO:0000256" key="8">
    <source>
        <dbReference type="ARBA" id="ARBA00022989"/>
    </source>
</evidence>
<dbReference type="GO" id="GO:0009401">
    <property type="term" value="P:phosphoenolpyruvate-dependent sugar phosphotransferase system"/>
    <property type="evidence" value="ECO:0007669"/>
    <property type="project" value="UniProtKB-KW"/>
</dbReference>